<dbReference type="InterPro" id="IPR005467">
    <property type="entry name" value="His_kinase_dom"/>
</dbReference>
<dbReference type="PRINTS" id="PR01780">
    <property type="entry name" value="LANTIREGPROT"/>
</dbReference>
<dbReference type="Proteomes" id="UP000198828">
    <property type="component" value="Unassembled WGS sequence"/>
</dbReference>
<dbReference type="RefSeq" id="WP_093749647.1">
    <property type="nucleotide sequence ID" value="NZ_FNNG01000001.1"/>
</dbReference>
<accession>A0A1H2Q344</accession>
<gene>
    <name evidence="9" type="ORF">SAMN05660923_00024</name>
</gene>
<evidence type="ECO:0000256" key="5">
    <source>
        <dbReference type="ARBA" id="ARBA00022679"/>
    </source>
</evidence>
<evidence type="ECO:0000256" key="4">
    <source>
        <dbReference type="ARBA" id="ARBA00022553"/>
    </source>
</evidence>
<keyword evidence="10" id="KW-1185">Reference proteome</keyword>
<dbReference type="CDD" id="cd00082">
    <property type="entry name" value="HisKA"/>
    <property type="match status" value="1"/>
</dbReference>
<proteinExistence type="predicted"/>
<dbReference type="OrthoDB" id="84942at2"/>
<dbReference type="SMART" id="SM00388">
    <property type="entry name" value="HisKA"/>
    <property type="match status" value="1"/>
</dbReference>
<dbReference type="GO" id="GO:0005886">
    <property type="term" value="C:plasma membrane"/>
    <property type="evidence" value="ECO:0007669"/>
    <property type="project" value="TreeGrafter"/>
</dbReference>
<dbReference type="InterPro" id="IPR036097">
    <property type="entry name" value="HisK_dim/P_sf"/>
</dbReference>
<dbReference type="PANTHER" id="PTHR45453">
    <property type="entry name" value="PHOSPHATE REGULON SENSOR PROTEIN PHOR"/>
    <property type="match status" value="1"/>
</dbReference>
<dbReference type="Pfam" id="PF02518">
    <property type="entry name" value="HATPase_c"/>
    <property type="match status" value="1"/>
</dbReference>
<keyword evidence="5" id="KW-0808">Transferase</keyword>
<dbReference type="InterPro" id="IPR050351">
    <property type="entry name" value="BphY/WalK/GraS-like"/>
</dbReference>
<sequence length="372" mass="43561">MVEKFDFKIEFKKEFCYLSYYIFNCWHFLAKFNSTLIEIYQMNVLKEKLQQVAKDGEEFYILIGQKSNSLGRFFREILLLYKDFSVFLHSILFSLLGFFTYYKDKLEEPIGCICKIDEGNLNNIPDGDNELVYACKKVNDEMIYLHEEKIKVWNQYDAFNHMVSSMSHDMKNPLAVIKGNIEILEMMNEGEDYSRIRSEIIQSTKSNINRIEKYLDRIKYIQSMEQLKIKREYISILEFIKALKHNSEVLNTDKRIHWIIPKEDVIINIDSHHIEEAFENVLNNAIAYANSNIYISVEIKDGRLVISIQDDGKGFSRDALKNATSKFYSERLRSGNMGLGLNITKYILEKHSGDLIITNYNGGALVKMIINL</sequence>
<name>A0A1H2Q344_9FIRM</name>
<dbReference type="InterPro" id="IPR036890">
    <property type="entry name" value="HATPase_C_sf"/>
</dbReference>
<dbReference type="SUPFAM" id="SSF55874">
    <property type="entry name" value="ATPase domain of HSP90 chaperone/DNA topoisomerase II/histidine kinase"/>
    <property type="match status" value="1"/>
</dbReference>
<dbReference type="PANTHER" id="PTHR45453:SF1">
    <property type="entry name" value="PHOSPHATE REGULON SENSOR PROTEIN PHOR"/>
    <property type="match status" value="1"/>
</dbReference>
<keyword evidence="7" id="KW-0902">Two-component regulatory system</keyword>
<evidence type="ECO:0000256" key="3">
    <source>
        <dbReference type="ARBA" id="ARBA00012438"/>
    </source>
</evidence>
<keyword evidence="4" id="KW-0597">Phosphoprotein</keyword>
<keyword evidence="6 9" id="KW-0418">Kinase</keyword>
<dbReference type="SMART" id="SM00387">
    <property type="entry name" value="HATPase_c"/>
    <property type="match status" value="1"/>
</dbReference>
<dbReference type="Gene3D" id="1.10.287.130">
    <property type="match status" value="1"/>
</dbReference>
<dbReference type="InterPro" id="IPR003594">
    <property type="entry name" value="HATPase_dom"/>
</dbReference>
<dbReference type="GO" id="GO:0016036">
    <property type="term" value="P:cellular response to phosphate starvation"/>
    <property type="evidence" value="ECO:0007669"/>
    <property type="project" value="TreeGrafter"/>
</dbReference>
<evidence type="ECO:0000256" key="1">
    <source>
        <dbReference type="ARBA" id="ARBA00000085"/>
    </source>
</evidence>
<dbReference type="GO" id="GO:0004721">
    <property type="term" value="F:phosphoprotein phosphatase activity"/>
    <property type="evidence" value="ECO:0007669"/>
    <property type="project" value="TreeGrafter"/>
</dbReference>
<dbReference type="InterPro" id="IPR003661">
    <property type="entry name" value="HisK_dim/P_dom"/>
</dbReference>
<evidence type="ECO:0000313" key="9">
    <source>
        <dbReference type="EMBL" id="SDW00909.1"/>
    </source>
</evidence>
<comment type="catalytic activity">
    <reaction evidence="1">
        <text>ATP + protein L-histidine = ADP + protein N-phospho-L-histidine.</text>
        <dbReference type="EC" id="2.7.13.3"/>
    </reaction>
</comment>
<evidence type="ECO:0000256" key="2">
    <source>
        <dbReference type="ARBA" id="ARBA00004370"/>
    </source>
</evidence>
<evidence type="ECO:0000256" key="6">
    <source>
        <dbReference type="ARBA" id="ARBA00022777"/>
    </source>
</evidence>
<evidence type="ECO:0000256" key="7">
    <source>
        <dbReference type="ARBA" id="ARBA00023012"/>
    </source>
</evidence>
<evidence type="ECO:0000259" key="8">
    <source>
        <dbReference type="PROSITE" id="PS50109"/>
    </source>
</evidence>
<dbReference type="AlphaFoldDB" id="A0A1H2Q344"/>
<dbReference type="EC" id="2.7.13.3" evidence="3"/>
<comment type="subcellular location">
    <subcellularLocation>
        <location evidence="2">Membrane</location>
    </subcellularLocation>
</comment>
<dbReference type="Pfam" id="PF00512">
    <property type="entry name" value="HisKA"/>
    <property type="match status" value="1"/>
</dbReference>
<reference evidence="9 10" key="1">
    <citation type="submission" date="2016-10" db="EMBL/GenBank/DDBJ databases">
        <authorList>
            <person name="de Groot N.N."/>
        </authorList>
    </citation>
    <scope>NUCLEOTIDE SEQUENCE [LARGE SCALE GENOMIC DNA]</scope>
    <source>
        <strain evidence="9 10">DSM 23310</strain>
    </source>
</reference>
<protein>
    <recommendedName>
        <fullName evidence="3">histidine kinase</fullName>
        <ecNumber evidence="3">2.7.13.3</ecNumber>
    </recommendedName>
</protein>
<evidence type="ECO:0000313" key="10">
    <source>
        <dbReference type="Proteomes" id="UP000198828"/>
    </source>
</evidence>
<dbReference type="EMBL" id="FNNG01000001">
    <property type="protein sequence ID" value="SDW00909.1"/>
    <property type="molecule type" value="Genomic_DNA"/>
</dbReference>
<dbReference type="InterPro" id="IPR008358">
    <property type="entry name" value="Sig_transdc_His_kin/Pase_MprB"/>
</dbReference>
<organism evidence="9 10">
    <name type="scientific">Tepidimicrobium xylanilyticum</name>
    <dbReference type="NCBI Taxonomy" id="1123352"/>
    <lineage>
        <taxon>Bacteria</taxon>
        <taxon>Bacillati</taxon>
        <taxon>Bacillota</taxon>
        <taxon>Tissierellia</taxon>
        <taxon>Tissierellales</taxon>
        <taxon>Tepidimicrobiaceae</taxon>
        <taxon>Tepidimicrobium</taxon>
    </lineage>
</organism>
<feature type="domain" description="Histidine kinase" evidence="8">
    <location>
        <begin position="165"/>
        <end position="372"/>
    </location>
</feature>
<dbReference type="Gene3D" id="3.30.565.10">
    <property type="entry name" value="Histidine kinase-like ATPase, C-terminal domain"/>
    <property type="match status" value="1"/>
</dbReference>
<dbReference type="PROSITE" id="PS50109">
    <property type="entry name" value="HIS_KIN"/>
    <property type="match status" value="1"/>
</dbReference>
<dbReference type="GO" id="GO:0000155">
    <property type="term" value="F:phosphorelay sensor kinase activity"/>
    <property type="evidence" value="ECO:0007669"/>
    <property type="project" value="InterPro"/>
</dbReference>
<dbReference type="SUPFAM" id="SSF47384">
    <property type="entry name" value="Homodimeric domain of signal transducing histidine kinase"/>
    <property type="match status" value="1"/>
</dbReference>